<evidence type="ECO:0000313" key="9">
    <source>
        <dbReference type="EMBL" id="QYN52496.1"/>
    </source>
</evidence>
<dbReference type="EMBL" id="CP048268">
    <property type="protein sequence ID" value="QYN52496.1"/>
    <property type="molecule type" value="Genomic_DNA"/>
</dbReference>
<feature type="transmembrane region" description="Helical" evidence="7">
    <location>
        <begin position="21"/>
        <end position="44"/>
    </location>
</feature>
<dbReference type="InterPro" id="IPR020846">
    <property type="entry name" value="MFS_dom"/>
</dbReference>
<evidence type="ECO:0000256" key="6">
    <source>
        <dbReference type="ARBA" id="ARBA00023136"/>
    </source>
</evidence>
<accession>A0ABX8W6R7</accession>
<dbReference type="Gene3D" id="1.20.1250.20">
    <property type="entry name" value="MFS general substrate transporter like domains"/>
    <property type="match status" value="1"/>
</dbReference>
<keyword evidence="6 7" id="KW-0472">Membrane</keyword>
<feature type="transmembrane region" description="Helical" evidence="7">
    <location>
        <begin position="191"/>
        <end position="214"/>
    </location>
</feature>
<feature type="domain" description="Major facilitator superfamily (MFS) profile" evidence="8">
    <location>
        <begin position="18"/>
        <end position="451"/>
    </location>
</feature>
<feature type="transmembrane region" description="Helical" evidence="7">
    <location>
        <begin position="358"/>
        <end position="381"/>
    </location>
</feature>
<evidence type="ECO:0000256" key="4">
    <source>
        <dbReference type="ARBA" id="ARBA00022692"/>
    </source>
</evidence>
<keyword evidence="10" id="KW-1185">Reference proteome</keyword>
<name>A0ABX8W6R7_9LACO</name>
<dbReference type="PANTHER" id="PTHR43045">
    <property type="entry name" value="SHIKIMATE TRANSPORTER"/>
    <property type="match status" value="1"/>
</dbReference>
<feature type="transmembrane region" description="Helical" evidence="7">
    <location>
        <begin position="115"/>
        <end position="135"/>
    </location>
</feature>
<dbReference type="InterPro" id="IPR005828">
    <property type="entry name" value="MFS_sugar_transport-like"/>
</dbReference>
<dbReference type="Proteomes" id="UP000826550">
    <property type="component" value="Chromosome"/>
</dbReference>
<dbReference type="RefSeq" id="WP_220220917.1">
    <property type="nucleotide sequence ID" value="NZ_CP048268.1"/>
</dbReference>
<evidence type="ECO:0000259" key="8">
    <source>
        <dbReference type="PROSITE" id="PS50850"/>
    </source>
</evidence>
<evidence type="ECO:0000256" key="1">
    <source>
        <dbReference type="ARBA" id="ARBA00004651"/>
    </source>
</evidence>
<feature type="transmembrane region" description="Helical" evidence="7">
    <location>
        <begin position="402"/>
        <end position="420"/>
    </location>
</feature>
<feature type="transmembrane region" description="Helical" evidence="7">
    <location>
        <begin position="308"/>
        <end position="325"/>
    </location>
</feature>
<evidence type="ECO:0000256" key="7">
    <source>
        <dbReference type="SAM" id="Phobius"/>
    </source>
</evidence>
<keyword evidence="3" id="KW-1003">Cell membrane</keyword>
<feature type="transmembrane region" description="Helical" evidence="7">
    <location>
        <begin position="156"/>
        <end position="179"/>
    </location>
</feature>
<gene>
    <name evidence="9" type="ORF">GYM71_03380</name>
</gene>
<feature type="transmembrane region" description="Helical" evidence="7">
    <location>
        <begin position="91"/>
        <end position="109"/>
    </location>
</feature>
<sequence length="479" mass="52556">MDKQNKEVTIDNKEIIKVTASGWLGTAMEFMDFQLYSLAAAIVFNEIFFDNEDPSMALIMAMGTYGAGYCARLLGAWFFGRLGDRIGRRDVLFFTIALMGIASTGIGFLPTYAQVGILAPIGLVILRIIQGFGAGAEISGAGIMTVEFAKKESRGFVGSFVCLGTSTGTLIANGIWTIILTHCTHAQLLTWGWRIPFYASFVVMIAAILIRLFIKESPVMAQKKKELAQLREELAEQAEKDPSNKENEEQALKKAEHTNFKSSMKNFVLAGGLRFGQAGNSGLMQTYLAAFLVTYLSVARTVPTDANMIASIISFFTIPFVGWLGDKFGRRTMYLILSGAMAIFAIPMMLLISTRNTLLITIAMIIGLNVGVQDLFALENIMIPELFGSLHRMTFSSLAKEIAGLFATGFGPVIAASLVGMALGSWWPLALMMIFFSAVTFISAWLSPNTNNRDLNDLNDPVIDRHGKKRHFNETNETV</sequence>
<feature type="transmembrane region" description="Helical" evidence="7">
    <location>
        <begin position="332"/>
        <end position="352"/>
    </location>
</feature>
<evidence type="ECO:0000256" key="5">
    <source>
        <dbReference type="ARBA" id="ARBA00022989"/>
    </source>
</evidence>
<evidence type="ECO:0000256" key="3">
    <source>
        <dbReference type="ARBA" id="ARBA00022475"/>
    </source>
</evidence>
<dbReference type="Pfam" id="PF00083">
    <property type="entry name" value="Sugar_tr"/>
    <property type="match status" value="1"/>
</dbReference>
<evidence type="ECO:0000256" key="2">
    <source>
        <dbReference type="ARBA" id="ARBA00022448"/>
    </source>
</evidence>
<protein>
    <submittedName>
        <fullName evidence="9">MHS family MFS transporter</fullName>
    </submittedName>
</protein>
<keyword evidence="2" id="KW-0813">Transport</keyword>
<dbReference type="CDD" id="cd17369">
    <property type="entry name" value="MFS_ShiA_like"/>
    <property type="match status" value="1"/>
</dbReference>
<organism evidence="9 10">
    <name type="scientific">Lactobacillus panisapium</name>
    <dbReference type="NCBI Taxonomy" id="2012495"/>
    <lineage>
        <taxon>Bacteria</taxon>
        <taxon>Bacillati</taxon>
        <taxon>Bacillota</taxon>
        <taxon>Bacilli</taxon>
        <taxon>Lactobacillales</taxon>
        <taxon>Lactobacillaceae</taxon>
        <taxon>Lactobacillus</taxon>
    </lineage>
</organism>
<keyword evidence="5 7" id="KW-1133">Transmembrane helix</keyword>
<evidence type="ECO:0000313" key="10">
    <source>
        <dbReference type="Proteomes" id="UP000826550"/>
    </source>
</evidence>
<proteinExistence type="predicted"/>
<feature type="transmembrane region" description="Helical" evidence="7">
    <location>
        <begin position="56"/>
        <end position="79"/>
    </location>
</feature>
<comment type="subcellular location">
    <subcellularLocation>
        <location evidence="1">Cell membrane</location>
        <topology evidence="1">Multi-pass membrane protein</topology>
    </subcellularLocation>
</comment>
<feature type="transmembrane region" description="Helical" evidence="7">
    <location>
        <begin position="426"/>
        <end position="446"/>
    </location>
</feature>
<dbReference type="SUPFAM" id="SSF103473">
    <property type="entry name" value="MFS general substrate transporter"/>
    <property type="match status" value="1"/>
</dbReference>
<keyword evidence="4 7" id="KW-0812">Transmembrane</keyword>
<dbReference type="PROSITE" id="PS50850">
    <property type="entry name" value="MFS"/>
    <property type="match status" value="1"/>
</dbReference>
<dbReference type="InterPro" id="IPR036259">
    <property type="entry name" value="MFS_trans_sf"/>
</dbReference>
<reference evidence="9 10" key="1">
    <citation type="submission" date="2020-01" db="EMBL/GenBank/DDBJ databases">
        <title>Vast differences in strain-level diversity in the gut microbiota of two closely related honey bee species.</title>
        <authorList>
            <person name="Ellegaard K.M."/>
            <person name="Suenami S."/>
            <person name="Miyazaki R."/>
            <person name="Engel P."/>
        </authorList>
    </citation>
    <scope>NUCLEOTIDE SEQUENCE [LARGE SCALE GENOMIC DNA]</scope>
    <source>
        <strain evidence="9 10">ESL0416</strain>
    </source>
</reference>
<dbReference type="PANTHER" id="PTHR43045:SF4">
    <property type="entry name" value="TRANSPORTER YDFJ-RELATED"/>
    <property type="match status" value="1"/>
</dbReference>